<name>A0A162DAE0_9CRUS</name>
<proteinExistence type="predicted"/>
<sequence length="82" mass="9377">MFGMKRTLSSSDEFVFFEEVGPTPVLGFARSRVALALNTTKHVHISLVRFLNIKKPAVFEESVQFSSATQRHMRFHDLEAHL</sequence>
<organism evidence="1 2">
    <name type="scientific">Daphnia magna</name>
    <dbReference type="NCBI Taxonomy" id="35525"/>
    <lineage>
        <taxon>Eukaryota</taxon>
        <taxon>Metazoa</taxon>
        <taxon>Ecdysozoa</taxon>
        <taxon>Arthropoda</taxon>
        <taxon>Crustacea</taxon>
        <taxon>Branchiopoda</taxon>
        <taxon>Diplostraca</taxon>
        <taxon>Cladocera</taxon>
        <taxon>Anomopoda</taxon>
        <taxon>Daphniidae</taxon>
        <taxon>Daphnia</taxon>
    </lineage>
</organism>
<protein>
    <submittedName>
        <fullName evidence="1">Uncharacterized protein</fullName>
    </submittedName>
</protein>
<dbReference type="EMBL" id="LRGB01002121">
    <property type="protein sequence ID" value="KZS09054.1"/>
    <property type="molecule type" value="Genomic_DNA"/>
</dbReference>
<reference evidence="1 2" key="1">
    <citation type="submission" date="2016-03" db="EMBL/GenBank/DDBJ databases">
        <title>EvidentialGene: Evidence-directed Construction of Genes on Genomes.</title>
        <authorList>
            <person name="Gilbert D.G."/>
            <person name="Choi J.-H."/>
            <person name="Mockaitis K."/>
            <person name="Colbourne J."/>
            <person name="Pfrender M."/>
        </authorList>
    </citation>
    <scope>NUCLEOTIDE SEQUENCE [LARGE SCALE GENOMIC DNA]</scope>
    <source>
        <strain evidence="1 2">Xinb3</strain>
        <tissue evidence="1">Complete organism</tissue>
    </source>
</reference>
<dbReference type="Proteomes" id="UP000076858">
    <property type="component" value="Unassembled WGS sequence"/>
</dbReference>
<dbReference type="AlphaFoldDB" id="A0A162DAE0"/>
<comment type="caution">
    <text evidence="1">The sequence shown here is derived from an EMBL/GenBank/DDBJ whole genome shotgun (WGS) entry which is preliminary data.</text>
</comment>
<gene>
    <name evidence="1" type="ORF">APZ42_026793</name>
</gene>
<keyword evidence="2" id="KW-1185">Reference proteome</keyword>
<evidence type="ECO:0000313" key="1">
    <source>
        <dbReference type="EMBL" id="KZS09054.1"/>
    </source>
</evidence>
<accession>A0A162DAE0</accession>
<evidence type="ECO:0000313" key="2">
    <source>
        <dbReference type="Proteomes" id="UP000076858"/>
    </source>
</evidence>